<accession>A0A517M8Z9</accession>
<name>A0A517M8Z9_9BACT</name>
<reference evidence="1 2" key="1">
    <citation type="submission" date="2019-02" db="EMBL/GenBank/DDBJ databases">
        <title>Deep-cultivation of Planctomycetes and their phenomic and genomic characterization uncovers novel biology.</title>
        <authorList>
            <person name="Wiegand S."/>
            <person name="Jogler M."/>
            <person name="Boedeker C."/>
            <person name="Pinto D."/>
            <person name="Vollmers J."/>
            <person name="Rivas-Marin E."/>
            <person name="Kohn T."/>
            <person name="Peeters S.H."/>
            <person name="Heuer A."/>
            <person name="Rast P."/>
            <person name="Oberbeckmann S."/>
            <person name="Bunk B."/>
            <person name="Jeske O."/>
            <person name="Meyerdierks A."/>
            <person name="Storesund J.E."/>
            <person name="Kallscheuer N."/>
            <person name="Luecker S."/>
            <person name="Lage O.M."/>
            <person name="Pohl T."/>
            <person name="Merkel B.J."/>
            <person name="Hornburger P."/>
            <person name="Mueller R.-W."/>
            <person name="Bruemmer F."/>
            <person name="Labrenz M."/>
            <person name="Spormann A.M."/>
            <person name="Op den Camp H."/>
            <person name="Overmann J."/>
            <person name="Amann R."/>
            <person name="Jetten M.S.M."/>
            <person name="Mascher T."/>
            <person name="Medema M.H."/>
            <person name="Devos D.P."/>
            <person name="Kaster A.-K."/>
            <person name="Ovreas L."/>
            <person name="Rohde M."/>
            <person name="Galperin M.Y."/>
            <person name="Jogler C."/>
        </authorList>
    </citation>
    <scope>NUCLEOTIDE SEQUENCE [LARGE SCALE GENOMIC DNA]</scope>
    <source>
        <strain evidence="1 2">FF011L</strain>
    </source>
</reference>
<dbReference type="KEGG" id="rml:FF011L_00920"/>
<keyword evidence="2" id="KW-1185">Reference proteome</keyword>
<dbReference type="AlphaFoldDB" id="A0A517M8Z9"/>
<evidence type="ECO:0000313" key="2">
    <source>
        <dbReference type="Proteomes" id="UP000320672"/>
    </source>
</evidence>
<evidence type="ECO:0000313" key="1">
    <source>
        <dbReference type="EMBL" id="QDS91363.1"/>
    </source>
</evidence>
<dbReference type="Proteomes" id="UP000320672">
    <property type="component" value="Chromosome"/>
</dbReference>
<protein>
    <submittedName>
        <fullName evidence="1">Uncharacterized protein</fullName>
    </submittedName>
</protein>
<dbReference type="EMBL" id="CP036262">
    <property type="protein sequence ID" value="QDS91363.1"/>
    <property type="molecule type" value="Genomic_DNA"/>
</dbReference>
<gene>
    <name evidence="1" type="ORF">FF011L_00920</name>
</gene>
<sequence length="60" mass="6540">MCPPMYQCESLLGITPAIRRWKTGPLDVNAGGGFILGDRSLSPVSLIEDPKGFVEVFVFI</sequence>
<proteinExistence type="predicted"/>
<organism evidence="1 2">
    <name type="scientific">Roseimaritima multifibrata</name>
    <dbReference type="NCBI Taxonomy" id="1930274"/>
    <lineage>
        <taxon>Bacteria</taxon>
        <taxon>Pseudomonadati</taxon>
        <taxon>Planctomycetota</taxon>
        <taxon>Planctomycetia</taxon>
        <taxon>Pirellulales</taxon>
        <taxon>Pirellulaceae</taxon>
        <taxon>Roseimaritima</taxon>
    </lineage>
</organism>